<evidence type="ECO:0000256" key="1">
    <source>
        <dbReference type="SAM" id="MobiDB-lite"/>
    </source>
</evidence>
<keyword evidence="3" id="KW-1185">Reference proteome</keyword>
<evidence type="ECO:0000313" key="3">
    <source>
        <dbReference type="Proteomes" id="UP001437256"/>
    </source>
</evidence>
<name>A0ABR2ZSH9_9AGAR</name>
<feature type="region of interest" description="Disordered" evidence="1">
    <location>
        <begin position="314"/>
        <end position="346"/>
    </location>
</feature>
<feature type="compositionally biased region" description="Polar residues" evidence="1">
    <location>
        <begin position="314"/>
        <end position="325"/>
    </location>
</feature>
<accession>A0ABR2ZSH9</accession>
<proteinExistence type="predicted"/>
<dbReference type="EMBL" id="JBBXMP010000059">
    <property type="protein sequence ID" value="KAL0064626.1"/>
    <property type="molecule type" value="Genomic_DNA"/>
</dbReference>
<gene>
    <name evidence="2" type="ORF">AAF712_008452</name>
</gene>
<protein>
    <submittedName>
        <fullName evidence="2">Uncharacterized protein</fullName>
    </submittedName>
</protein>
<organism evidence="2 3">
    <name type="scientific">Marasmius tenuissimus</name>
    <dbReference type="NCBI Taxonomy" id="585030"/>
    <lineage>
        <taxon>Eukaryota</taxon>
        <taxon>Fungi</taxon>
        <taxon>Dikarya</taxon>
        <taxon>Basidiomycota</taxon>
        <taxon>Agaricomycotina</taxon>
        <taxon>Agaricomycetes</taxon>
        <taxon>Agaricomycetidae</taxon>
        <taxon>Agaricales</taxon>
        <taxon>Marasmiineae</taxon>
        <taxon>Marasmiaceae</taxon>
        <taxon>Marasmius</taxon>
    </lineage>
</organism>
<evidence type="ECO:0000313" key="2">
    <source>
        <dbReference type="EMBL" id="KAL0064626.1"/>
    </source>
</evidence>
<comment type="caution">
    <text evidence="2">The sequence shown here is derived from an EMBL/GenBank/DDBJ whole genome shotgun (WGS) entry which is preliminary data.</text>
</comment>
<dbReference type="Proteomes" id="UP001437256">
    <property type="component" value="Unassembled WGS sequence"/>
</dbReference>
<sequence length="346" mass="39369">MITHLRRHSEELYTIHEISHASDDIYNFIKRELLPHRWPADFSKGEGLTRSKWIRNKATFERIFHKTIQSRRRREREYLVLRVICDARDRLIVGQSNARHWPSGEIIACGMSPFRELRRIDLFTDYDSDTIRLACEEGMAAQFPTVVDEWLADVEEHLKEEIGGGSLDLATSIFRCRASSICGQGTRHVGLEAVTDHLRGYSTRWDSPCPLGKHCLRIPPKEMSQIRFCRTASSVVLGLLDMLGLGASRTLAEDMDSRGDRFRCLSCNATPGAGYDWRKAVGFVYPFFIWNSPDHHPGCSPRVKPLSTSKSLGSYVISTSSQTTEKINDSRGEPDPHEERSTRESG</sequence>
<reference evidence="2 3" key="1">
    <citation type="submission" date="2024-05" db="EMBL/GenBank/DDBJ databases">
        <title>A draft genome resource for the thread blight pathogen Marasmius tenuissimus strain MS-2.</title>
        <authorList>
            <person name="Yulfo-Soto G.E."/>
            <person name="Baruah I.K."/>
            <person name="Amoako-Attah I."/>
            <person name="Bukari Y."/>
            <person name="Meinhardt L.W."/>
            <person name="Bailey B.A."/>
            <person name="Cohen S.P."/>
        </authorList>
    </citation>
    <scope>NUCLEOTIDE SEQUENCE [LARGE SCALE GENOMIC DNA]</scope>
    <source>
        <strain evidence="2 3">MS-2</strain>
    </source>
</reference>
<feature type="compositionally biased region" description="Basic and acidic residues" evidence="1">
    <location>
        <begin position="326"/>
        <end position="346"/>
    </location>
</feature>